<dbReference type="Gene3D" id="3.20.20.120">
    <property type="entry name" value="Enolase-like C-terminal domain"/>
    <property type="match status" value="1"/>
</dbReference>
<dbReference type="Pfam" id="PF13378">
    <property type="entry name" value="MR_MLE_C"/>
    <property type="match status" value="1"/>
</dbReference>
<dbReference type="EMBL" id="PEZZ01000012">
    <property type="protein sequence ID" value="PIS05309.1"/>
    <property type="molecule type" value="Genomic_DNA"/>
</dbReference>
<dbReference type="SFLD" id="SFLDS00001">
    <property type="entry name" value="Enolase"/>
    <property type="match status" value="1"/>
</dbReference>
<dbReference type="InterPro" id="IPR029017">
    <property type="entry name" value="Enolase-like_N"/>
</dbReference>
<evidence type="ECO:0000259" key="3">
    <source>
        <dbReference type="Pfam" id="PF13378"/>
    </source>
</evidence>
<dbReference type="Gene3D" id="3.30.390.10">
    <property type="entry name" value="Enolase-like, N-terminal domain"/>
    <property type="match status" value="1"/>
</dbReference>
<dbReference type="PANTHER" id="PTHR48080:SF2">
    <property type="entry name" value="D-GALACTONATE DEHYDRATASE"/>
    <property type="match status" value="1"/>
</dbReference>
<evidence type="ECO:0000313" key="5">
    <source>
        <dbReference type="Proteomes" id="UP000230935"/>
    </source>
</evidence>
<organism evidence="4 5">
    <name type="scientific">Candidatus Buchananbacteria bacterium CG10_big_fil_rev_8_21_14_0_10_42_9</name>
    <dbReference type="NCBI Taxonomy" id="1974526"/>
    <lineage>
        <taxon>Bacteria</taxon>
        <taxon>Candidatus Buchananiibacteriota</taxon>
    </lineage>
</organism>
<dbReference type="GO" id="GO:0016829">
    <property type="term" value="F:lyase activity"/>
    <property type="evidence" value="ECO:0007669"/>
    <property type="project" value="UniProtKB-KW"/>
</dbReference>
<feature type="domain" description="Enolase C-terminal" evidence="3">
    <location>
        <begin position="148"/>
        <end position="380"/>
    </location>
</feature>
<reference evidence="5" key="1">
    <citation type="submission" date="2017-09" db="EMBL/GenBank/DDBJ databases">
        <title>Depth-based differentiation of microbial function through sediment-hosted aquifers and enrichment of novel symbionts in the deep terrestrial subsurface.</title>
        <authorList>
            <person name="Probst A.J."/>
            <person name="Ladd B."/>
            <person name="Jarett J.K."/>
            <person name="Geller-Mcgrath D.E."/>
            <person name="Sieber C.M.K."/>
            <person name="Emerson J.B."/>
            <person name="Anantharaman K."/>
            <person name="Thomas B.C."/>
            <person name="Malmstrom R."/>
            <person name="Stieglmeier M."/>
            <person name="Klingl A."/>
            <person name="Woyke T."/>
            <person name="Ryan C.M."/>
            <person name="Banfield J.F."/>
        </authorList>
    </citation>
    <scope>NUCLEOTIDE SEQUENCE [LARGE SCALE GENOMIC DNA]</scope>
</reference>
<keyword evidence="1" id="KW-0456">Lyase</keyword>
<dbReference type="PANTHER" id="PTHR48080">
    <property type="entry name" value="D-GALACTONATE DEHYDRATASE-RELATED"/>
    <property type="match status" value="1"/>
</dbReference>
<dbReference type="SUPFAM" id="SSF51604">
    <property type="entry name" value="Enolase C-terminal domain-like"/>
    <property type="match status" value="1"/>
</dbReference>
<dbReference type="Proteomes" id="UP000230935">
    <property type="component" value="Unassembled WGS sequence"/>
</dbReference>
<gene>
    <name evidence="4" type="ORF">COT81_01875</name>
</gene>
<dbReference type="InterPro" id="IPR034593">
    <property type="entry name" value="DgoD-like"/>
</dbReference>
<dbReference type="AlphaFoldDB" id="A0A2H0W1R4"/>
<dbReference type="InterPro" id="IPR036849">
    <property type="entry name" value="Enolase-like_C_sf"/>
</dbReference>
<sequence>MKIENVEFLKCDAGWRQWLFIKITTNTGLTGYSECTDSHGSPSGIAGVVSDLKPRLIGKNPLAFEAIYWELYAATRQSVGSIIQKAIGGIENALLDIVGKHHNVRVCDLFGGPIRDTIPVYWSHWGTTRVRAADKVGVPQLKGLDDVAKFVSQTKAMGFNTIKTNIACFKPEPHIYMPGFNGPAELNYSQTLLNDLEQYVKTIRSAGGDEFGIIVDLNYNFKTDGYKKVAKVLEPYNLTWLEIDSYDAKALAQIKEHTTTPICSGENLYGVRQYKPYLENYSMDFASIDVIWNGFVQSKKISDLAEVYEMNITPHNYYSHLATFISAQFAALVPNLKTLEVDVDDVPWKDELTSAKPEINQGILTLNDKPGWGCDINEDVLKAHPVS</sequence>
<proteinExistence type="predicted"/>
<evidence type="ECO:0000256" key="1">
    <source>
        <dbReference type="ARBA" id="ARBA00023239"/>
    </source>
</evidence>
<evidence type="ECO:0000313" key="4">
    <source>
        <dbReference type="EMBL" id="PIS05309.1"/>
    </source>
</evidence>
<dbReference type="CDD" id="cd03316">
    <property type="entry name" value="MR_like"/>
    <property type="match status" value="1"/>
</dbReference>
<protein>
    <submittedName>
        <fullName evidence="4">Mandelate racemase/muconate lactonizing protein</fullName>
    </submittedName>
</protein>
<feature type="domain" description="Mandelate racemase/muconate lactonizing enzyme N-terminal" evidence="2">
    <location>
        <begin position="18"/>
        <end position="111"/>
    </location>
</feature>
<dbReference type="InterPro" id="IPR013341">
    <property type="entry name" value="Mandelate_racemase_N_dom"/>
</dbReference>
<dbReference type="InterPro" id="IPR029065">
    <property type="entry name" value="Enolase_C-like"/>
</dbReference>
<dbReference type="Pfam" id="PF02746">
    <property type="entry name" value="MR_MLE_N"/>
    <property type="match status" value="1"/>
</dbReference>
<comment type="caution">
    <text evidence="4">The sequence shown here is derived from an EMBL/GenBank/DDBJ whole genome shotgun (WGS) entry which is preliminary data.</text>
</comment>
<dbReference type="SUPFAM" id="SSF54826">
    <property type="entry name" value="Enolase N-terminal domain-like"/>
    <property type="match status" value="1"/>
</dbReference>
<evidence type="ECO:0000259" key="2">
    <source>
        <dbReference type="Pfam" id="PF02746"/>
    </source>
</evidence>
<accession>A0A2H0W1R4</accession>
<dbReference type="SFLD" id="SFLDG00179">
    <property type="entry name" value="mandelate_racemase"/>
    <property type="match status" value="1"/>
</dbReference>
<name>A0A2H0W1R4_9BACT</name>